<organism evidence="2 3">
    <name type="scientific">Basidiobolus ranarum</name>
    <dbReference type="NCBI Taxonomy" id="34480"/>
    <lineage>
        <taxon>Eukaryota</taxon>
        <taxon>Fungi</taxon>
        <taxon>Fungi incertae sedis</taxon>
        <taxon>Zoopagomycota</taxon>
        <taxon>Entomophthoromycotina</taxon>
        <taxon>Basidiobolomycetes</taxon>
        <taxon>Basidiobolales</taxon>
        <taxon>Basidiobolaceae</taxon>
        <taxon>Basidiobolus</taxon>
    </lineage>
</organism>
<proteinExistence type="predicted"/>
<dbReference type="Proteomes" id="UP001479436">
    <property type="component" value="Unassembled WGS sequence"/>
</dbReference>
<accession>A0ABR2WM74</accession>
<reference evidence="2 3" key="1">
    <citation type="submission" date="2023-04" db="EMBL/GenBank/DDBJ databases">
        <title>Genome of Basidiobolus ranarum AG-B5.</title>
        <authorList>
            <person name="Stajich J.E."/>
            <person name="Carter-House D."/>
            <person name="Gryganskyi A."/>
        </authorList>
    </citation>
    <scope>NUCLEOTIDE SEQUENCE [LARGE SCALE GENOMIC DNA]</scope>
    <source>
        <strain evidence="2 3">AG-B5</strain>
    </source>
</reference>
<evidence type="ECO:0000256" key="1">
    <source>
        <dbReference type="SAM" id="MobiDB-lite"/>
    </source>
</evidence>
<feature type="compositionally biased region" description="Basic and acidic residues" evidence="1">
    <location>
        <begin position="40"/>
        <end position="50"/>
    </location>
</feature>
<evidence type="ECO:0000313" key="2">
    <source>
        <dbReference type="EMBL" id="KAK9762630.1"/>
    </source>
</evidence>
<feature type="region of interest" description="Disordered" evidence="1">
    <location>
        <begin position="1"/>
        <end position="50"/>
    </location>
</feature>
<feature type="compositionally biased region" description="Low complexity" evidence="1">
    <location>
        <begin position="11"/>
        <end position="30"/>
    </location>
</feature>
<protein>
    <submittedName>
        <fullName evidence="2">Uncharacterized protein</fullName>
    </submittedName>
</protein>
<sequence>MRRPSAEYLLSTDMDSSISDNSSPSHQSNNPDQELGTNERGSKKDTISALKDKVSGSITSSVGSILGNSSLKKQGEEKIIQGDGKLRQCGMDPTLPDSNFDGSEHVGAEDHFHVYYTSSGRPNPGDLA</sequence>
<comment type="caution">
    <text evidence="2">The sequence shown here is derived from an EMBL/GenBank/DDBJ whole genome shotgun (WGS) entry which is preliminary data.</text>
</comment>
<dbReference type="EMBL" id="JASJQH010000886">
    <property type="protein sequence ID" value="KAK9762630.1"/>
    <property type="molecule type" value="Genomic_DNA"/>
</dbReference>
<evidence type="ECO:0000313" key="3">
    <source>
        <dbReference type="Proteomes" id="UP001479436"/>
    </source>
</evidence>
<gene>
    <name evidence="2" type="ORF">K7432_011453</name>
</gene>
<name>A0ABR2WM74_9FUNG</name>
<feature type="region of interest" description="Disordered" evidence="1">
    <location>
        <begin position="83"/>
        <end position="105"/>
    </location>
</feature>
<keyword evidence="3" id="KW-1185">Reference proteome</keyword>